<evidence type="ECO:0008006" key="4">
    <source>
        <dbReference type="Google" id="ProtNLM"/>
    </source>
</evidence>
<feature type="coiled-coil region" evidence="1">
    <location>
        <begin position="22"/>
        <end position="49"/>
    </location>
</feature>
<keyword evidence="1" id="KW-0175">Coiled coil</keyword>
<organism evidence="2 3">
    <name type="scientific">Marasmius tenuissimus</name>
    <dbReference type="NCBI Taxonomy" id="585030"/>
    <lineage>
        <taxon>Eukaryota</taxon>
        <taxon>Fungi</taxon>
        <taxon>Dikarya</taxon>
        <taxon>Basidiomycota</taxon>
        <taxon>Agaricomycotina</taxon>
        <taxon>Agaricomycetes</taxon>
        <taxon>Agaricomycetidae</taxon>
        <taxon>Agaricales</taxon>
        <taxon>Marasmiineae</taxon>
        <taxon>Marasmiaceae</taxon>
        <taxon>Marasmius</taxon>
    </lineage>
</organism>
<reference evidence="2 3" key="1">
    <citation type="submission" date="2024-05" db="EMBL/GenBank/DDBJ databases">
        <title>A draft genome resource for the thread blight pathogen Marasmius tenuissimus strain MS-2.</title>
        <authorList>
            <person name="Yulfo-Soto G.E."/>
            <person name="Baruah I.K."/>
            <person name="Amoako-Attah I."/>
            <person name="Bukari Y."/>
            <person name="Meinhardt L.W."/>
            <person name="Bailey B.A."/>
            <person name="Cohen S.P."/>
        </authorList>
    </citation>
    <scope>NUCLEOTIDE SEQUENCE [LARGE SCALE GENOMIC DNA]</scope>
    <source>
        <strain evidence="2 3">MS-2</strain>
    </source>
</reference>
<accession>A0ABR2ZTI3</accession>
<gene>
    <name evidence="2" type="ORF">AAF712_008139</name>
</gene>
<evidence type="ECO:0000256" key="1">
    <source>
        <dbReference type="SAM" id="Coils"/>
    </source>
</evidence>
<comment type="caution">
    <text evidence="2">The sequence shown here is derived from an EMBL/GenBank/DDBJ whole genome shotgun (WGS) entry which is preliminary data.</text>
</comment>
<dbReference type="Proteomes" id="UP001437256">
    <property type="component" value="Unassembled WGS sequence"/>
</dbReference>
<sequence length="605" mass="68999">MALESTFTDVLGTNYRPTVPELEEIERLLRGLQAEYDLIQKNIEILRTRQDELELLVGQHTASRSPIQKLPDNLLGKIFVECLPRALLPTRDLREAPLLLTAITRSWRKVALGTPGLWNAIYIHLLLTDSTSIQRYNDVFRDRLGGIRRWLDRSGSLPLSIFLNVKIGLSSTRISAEEKIMRIDATFPFLQLLMEYYQRWKQVAVHIPAEALFLTSSAVIQFEPRSLLLERLELARTVGTDQLPLSDRAFDLVHHLLRGSSLRSLHLHGEKADTLDFVLPPRMDSLTDLAITFSNHYYRASLLSPAQAVRILSRYCLTLRSVRIELGVDGQLSNEEWPVLSTVLGFPRLENLVIRINLAGAFGPLSSSVARFFETIVTPELERFGLHLIHPDNHWRTDFSDISFAFIPSFMEKSGCQHSLKSFSLAMPVSHLTVIDWCRRMPNLQVLRIVGDPFFAVKMVEYDRLHHSPHGPLPESSLNEDLIRALTPTPGVSVLCPHLENAEFTFCDPSLELFLITLGQARAQESTDHTPLRSFKVDFWRPIAKRRKEQVVRHLEDLRKNGMDARWRAIPGGERLGSDDPRARITGRDPLRLFSTNESIYAVTY</sequence>
<evidence type="ECO:0000313" key="3">
    <source>
        <dbReference type="Proteomes" id="UP001437256"/>
    </source>
</evidence>
<protein>
    <recommendedName>
        <fullName evidence="4">F-box domain-containing protein</fullName>
    </recommendedName>
</protein>
<dbReference type="EMBL" id="JBBXMP010000055">
    <property type="protein sequence ID" value="KAL0064886.1"/>
    <property type="molecule type" value="Genomic_DNA"/>
</dbReference>
<evidence type="ECO:0000313" key="2">
    <source>
        <dbReference type="EMBL" id="KAL0064886.1"/>
    </source>
</evidence>
<proteinExistence type="predicted"/>
<name>A0ABR2ZTI3_9AGAR</name>
<keyword evidence="3" id="KW-1185">Reference proteome</keyword>